<dbReference type="Proteomes" id="UP000290560">
    <property type="component" value="Unassembled WGS sequence"/>
</dbReference>
<sequence>MKGDPSVRRWVVLRVGPRGTHGEARPRRRMGERRATWEPLVGPHYYWAQRWMRERVSDAGGADKCHFSHLLEVAGPACPFPWRAWLAVGPAAGATVHPTIQRWVTTGVVPAPLHPAAAPNPPPPTRRTT</sequence>
<name>A0A445MBT1_ENSVE</name>
<evidence type="ECO:0000313" key="1">
    <source>
        <dbReference type="EMBL" id="RZR71669.1"/>
    </source>
</evidence>
<accession>A0A445MBT1</accession>
<protein>
    <submittedName>
        <fullName evidence="1">Uncharacterized protein</fullName>
    </submittedName>
</protein>
<organism evidence="1">
    <name type="scientific">Ensete ventricosum</name>
    <name type="common">Abyssinian banana</name>
    <name type="synonym">Musa ensete</name>
    <dbReference type="NCBI Taxonomy" id="4639"/>
    <lineage>
        <taxon>Eukaryota</taxon>
        <taxon>Viridiplantae</taxon>
        <taxon>Streptophyta</taxon>
        <taxon>Embryophyta</taxon>
        <taxon>Tracheophyta</taxon>
        <taxon>Spermatophyta</taxon>
        <taxon>Magnoliopsida</taxon>
        <taxon>Liliopsida</taxon>
        <taxon>Zingiberales</taxon>
        <taxon>Musaceae</taxon>
        <taxon>Ensete</taxon>
    </lineage>
</organism>
<proteinExistence type="predicted"/>
<dbReference type="EMBL" id="KV875567">
    <property type="protein sequence ID" value="RZR71669.1"/>
    <property type="molecule type" value="Genomic_DNA"/>
</dbReference>
<dbReference type="AlphaFoldDB" id="A0A445MBT1"/>
<reference evidence="1" key="1">
    <citation type="journal article" date="2018" name="Data Brief">
        <title>Genome sequence data from 17 accessions of Ensete ventricosum, a staple food crop for millions in Ethiopia.</title>
        <authorList>
            <person name="Yemataw Z."/>
            <person name="Muzemil S."/>
            <person name="Ambachew D."/>
            <person name="Tripathi L."/>
            <person name="Tesfaye K."/>
            <person name="Chala A."/>
            <person name="Farbos A."/>
            <person name="O'Neill P."/>
            <person name="Moore K."/>
            <person name="Grant M."/>
            <person name="Studholme D.J."/>
        </authorList>
    </citation>
    <scope>NUCLEOTIDE SEQUENCE [LARGE SCALE GENOMIC DNA]</scope>
    <source>
        <tissue evidence="1">Leaf</tissue>
    </source>
</reference>
<gene>
    <name evidence="1" type="ORF">BHM03_00006324</name>
</gene>